<dbReference type="EMBL" id="BPMK01000024">
    <property type="protein sequence ID" value="GIZ54023.1"/>
    <property type="molecule type" value="Genomic_DNA"/>
</dbReference>
<evidence type="ECO:0000313" key="3">
    <source>
        <dbReference type="EMBL" id="GIZ54023.1"/>
    </source>
</evidence>
<dbReference type="InterPro" id="IPR029016">
    <property type="entry name" value="GAF-like_dom_sf"/>
</dbReference>
<dbReference type="Gene3D" id="1.10.3210.10">
    <property type="entry name" value="Hypothetical protein af1432"/>
    <property type="match status" value="1"/>
</dbReference>
<accession>A0ABQ4Q9Y9</accession>
<dbReference type="PANTHER" id="PTHR33525">
    <property type="match status" value="1"/>
</dbReference>
<evidence type="ECO:0000259" key="2">
    <source>
        <dbReference type="PROSITE" id="PS51833"/>
    </source>
</evidence>
<feature type="domain" description="HDOD" evidence="2">
    <location>
        <begin position="39"/>
        <end position="234"/>
    </location>
</feature>
<dbReference type="Gene3D" id="3.30.450.40">
    <property type="match status" value="1"/>
</dbReference>
<dbReference type="RefSeq" id="WP_238482531.1">
    <property type="nucleotide sequence ID" value="NZ_BPMK01000024.1"/>
</dbReference>
<sequence>MVSQHAGPASPAGARTPADEAARIARDRLLQKISSEADLPALGGAVSRVVQMTSSDDEAVRSLARFILSDVALTQKVLRLANTVTYRTASGTPVTTVSKAIFILGFETVKTAALAMILVDGLAGRHAKAVYNELNQALCASIVGREMARRSQFKDAEEAAIAALFKNIGRVLVAAHDPHSYNRISALAEAGDHTPAQASIEVLGCSFELLAEAVLREWNMPETIVSALASPPPGVLKPPKGRQEWMQQVAAFSAAAARLIPQHGEQGQEAAARAVLTRFGGALGLDHARMSEMFADVAEETRNLATNVDLALNDEHVEREPHAQAADDAARASGLPGELLLGGADQEPSPDDVPRHASGKPINARDRLLAGVQDVTQMMASGRCKVNDLMLLVLETLYSGLGFRFATVCLKDPQNQGFRARIAIGEQAAERQAKFAFPASSSRDLFLLALENDADLMISDAGVPKIRDLLPAWHRALLPDARSFIVLPLVVQKRQLGFFYADRVQPAPEGVPHDETALIKTLKGQVLAAVQPR</sequence>
<gene>
    <name evidence="3" type="ORF">NCCP691_40370</name>
</gene>
<dbReference type="SUPFAM" id="SSF55781">
    <property type="entry name" value="GAF domain-like"/>
    <property type="match status" value="1"/>
</dbReference>
<dbReference type="PROSITE" id="PS51833">
    <property type="entry name" value="HDOD"/>
    <property type="match status" value="1"/>
</dbReference>
<organism evidence="3 4">
    <name type="scientific">Noviherbaspirillum aridicola</name>
    <dbReference type="NCBI Taxonomy" id="2849687"/>
    <lineage>
        <taxon>Bacteria</taxon>
        <taxon>Pseudomonadati</taxon>
        <taxon>Pseudomonadota</taxon>
        <taxon>Betaproteobacteria</taxon>
        <taxon>Burkholderiales</taxon>
        <taxon>Oxalobacteraceae</taxon>
        <taxon>Noviherbaspirillum</taxon>
    </lineage>
</organism>
<dbReference type="Proteomes" id="UP000887222">
    <property type="component" value="Unassembled WGS sequence"/>
</dbReference>
<evidence type="ECO:0000313" key="4">
    <source>
        <dbReference type="Proteomes" id="UP000887222"/>
    </source>
</evidence>
<dbReference type="InterPro" id="IPR052340">
    <property type="entry name" value="RNase_Y/CdgJ"/>
</dbReference>
<feature type="region of interest" description="Disordered" evidence="1">
    <location>
        <begin position="336"/>
        <end position="360"/>
    </location>
</feature>
<proteinExistence type="predicted"/>
<dbReference type="SUPFAM" id="SSF109604">
    <property type="entry name" value="HD-domain/PDEase-like"/>
    <property type="match status" value="1"/>
</dbReference>
<comment type="caution">
    <text evidence="3">The sequence shown here is derived from an EMBL/GenBank/DDBJ whole genome shotgun (WGS) entry which is preliminary data.</text>
</comment>
<evidence type="ECO:0000256" key="1">
    <source>
        <dbReference type="SAM" id="MobiDB-lite"/>
    </source>
</evidence>
<dbReference type="InterPro" id="IPR013976">
    <property type="entry name" value="HDOD"/>
</dbReference>
<dbReference type="PANTHER" id="PTHR33525:SF4">
    <property type="entry name" value="CYCLIC DI-GMP PHOSPHODIESTERASE CDGJ"/>
    <property type="match status" value="1"/>
</dbReference>
<protein>
    <submittedName>
        <fullName evidence="3">HDOD domain-containing protein</fullName>
    </submittedName>
</protein>
<name>A0ABQ4Q9Y9_9BURK</name>
<keyword evidence="4" id="KW-1185">Reference proteome</keyword>
<reference evidence="3 4" key="1">
    <citation type="journal article" date="2022" name="Int. J. Syst. Evol. Microbiol.">
        <title>Noviherbaspirillum aridicola sp. nov., isolated from an arid soil in Pakistan.</title>
        <authorList>
            <person name="Khan I.U."/>
            <person name="Saqib M."/>
            <person name="Amin A."/>
            <person name="Hussain F."/>
            <person name="Li L."/>
            <person name="Liu Y.H."/>
            <person name="Fang B.Z."/>
            <person name="Ahmed I."/>
            <person name="Li W.J."/>
        </authorList>
    </citation>
    <scope>NUCLEOTIDE SEQUENCE [LARGE SCALE GENOMIC DNA]</scope>
    <source>
        <strain evidence="3 4">NCCP-691</strain>
    </source>
</reference>
<dbReference type="Pfam" id="PF08668">
    <property type="entry name" value="HDOD"/>
    <property type="match status" value="1"/>
</dbReference>